<evidence type="ECO:0000313" key="3">
    <source>
        <dbReference type="Proteomes" id="UP000289886"/>
    </source>
</evidence>
<keyword evidence="3" id="KW-1185">Reference proteome</keyword>
<name>A0A662YVA7_ACIRT</name>
<dbReference type="Proteomes" id="UP000289886">
    <property type="component" value="Unassembled WGS sequence"/>
</dbReference>
<keyword evidence="1" id="KW-0812">Transmembrane</keyword>
<keyword evidence="1" id="KW-0472">Membrane</keyword>
<organism evidence="2 3">
    <name type="scientific">Acipenser ruthenus</name>
    <name type="common">Sterlet sturgeon</name>
    <dbReference type="NCBI Taxonomy" id="7906"/>
    <lineage>
        <taxon>Eukaryota</taxon>
        <taxon>Metazoa</taxon>
        <taxon>Chordata</taxon>
        <taxon>Craniata</taxon>
        <taxon>Vertebrata</taxon>
        <taxon>Euteleostomi</taxon>
        <taxon>Actinopterygii</taxon>
        <taxon>Chondrostei</taxon>
        <taxon>Acipenseriformes</taxon>
        <taxon>Acipenseridae</taxon>
        <taxon>Acipenser</taxon>
    </lineage>
</organism>
<evidence type="ECO:0000256" key="1">
    <source>
        <dbReference type="SAM" id="Phobius"/>
    </source>
</evidence>
<evidence type="ECO:0000313" key="2">
    <source>
        <dbReference type="EMBL" id="RXN00568.1"/>
    </source>
</evidence>
<reference evidence="2 3" key="1">
    <citation type="submission" date="2019-01" db="EMBL/GenBank/DDBJ databases">
        <title>Draft Genome and Complete Hox-Cluster Characterization of the Sterlet Sturgeon (Acipenser ruthenus).</title>
        <authorList>
            <person name="Wei Q."/>
        </authorList>
    </citation>
    <scope>NUCLEOTIDE SEQUENCE [LARGE SCALE GENOMIC DNA]</scope>
    <source>
        <strain evidence="2">WHYD16114868_AA</strain>
        <tissue evidence="2">Blood</tissue>
    </source>
</reference>
<accession>A0A662YVA7</accession>
<keyword evidence="1" id="KW-1133">Transmembrane helix</keyword>
<dbReference type="AlphaFoldDB" id="A0A662YVA7"/>
<proteinExistence type="predicted"/>
<protein>
    <submittedName>
        <fullName evidence="2">Uncharacterized protein</fullName>
    </submittedName>
</protein>
<dbReference type="EMBL" id="SCEB01000162">
    <property type="protein sequence ID" value="RXN00568.1"/>
    <property type="molecule type" value="Genomic_DNA"/>
</dbReference>
<sequence>MPRSVRVRTTKIATDSSPVSWDPDINIIRNLDEDLVREDDPVDRSLQAIPEARSAILQRSETHQTGNIVSHNSVRSSTSKTSKKWSARLFPMLCCIVILSVVAFLLAFVYVFLKGLLLFEMGNYYSILIEINIRIKLPDAFVADLEFHDHYSWAVI</sequence>
<comment type="caution">
    <text evidence="2">The sequence shown here is derived from an EMBL/GenBank/DDBJ whole genome shotgun (WGS) entry which is preliminary data.</text>
</comment>
<gene>
    <name evidence="2" type="ORF">EOD39_9244</name>
</gene>
<feature type="transmembrane region" description="Helical" evidence="1">
    <location>
        <begin position="89"/>
        <end position="113"/>
    </location>
</feature>